<dbReference type="NCBIfam" id="TIGR01345">
    <property type="entry name" value="malate_syn_G"/>
    <property type="match status" value="1"/>
</dbReference>
<dbReference type="KEGG" id="surl:BI350_08945"/>
<dbReference type="Pfam" id="PF20659">
    <property type="entry name" value="MS_C"/>
    <property type="match status" value="1"/>
</dbReference>
<dbReference type="Gene3D" id="3.20.20.360">
    <property type="entry name" value="Malate synthase, domain 3"/>
    <property type="match status" value="2"/>
</dbReference>
<organism evidence="18 19">
    <name type="scientific">Sporosarcina ureilytica</name>
    <dbReference type="NCBI Taxonomy" id="298596"/>
    <lineage>
        <taxon>Bacteria</taxon>
        <taxon>Bacillati</taxon>
        <taxon>Bacillota</taxon>
        <taxon>Bacilli</taxon>
        <taxon>Bacillales</taxon>
        <taxon>Caryophanaceae</taxon>
        <taxon>Sporosarcina</taxon>
    </lineage>
</organism>
<feature type="binding site" evidence="10">
    <location>
        <begin position="456"/>
        <end position="459"/>
    </location>
    <ligand>
        <name>glyoxylate</name>
        <dbReference type="ChEBI" id="CHEBI:36655"/>
    </ligand>
</feature>
<evidence type="ECO:0000256" key="7">
    <source>
        <dbReference type="ARBA" id="ARBA00022842"/>
    </source>
</evidence>
<comment type="subunit">
    <text evidence="10">Monomer.</text>
</comment>
<feature type="binding site" evidence="10">
    <location>
        <position position="431"/>
    </location>
    <ligand>
        <name>Mg(2+)</name>
        <dbReference type="ChEBI" id="CHEBI:18420"/>
    </ligand>
</feature>
<evidence type="ECO:0000256" key="12">
    <source>
        <dbReference type="PIRSR" id="PIRSR601465-50"/>
    </source>
</evidence>
<comment type="function">
    <text evidence="10">Involved in the glycolate utilization. Catalyzes the condensation and subsequent hydrolysis of acetyl-coenzyme A (acetyl-CoA) and glyoxylate to form malate and CoA.</text>
</comment>
<comment type="cofactor">
    <cofactor evidence="1 10">
        <name>Mg(2+)</name>
        <dbReference type="ChEBI" id="CHEBI:18420"/>
    </cofactor>
</comment>
<dbReference type="GO" id="GO:0000287">
    <property type="term" value="F:magnesium ion binding"/>
    <property type="evidence" value="ECO:0007669"/>
    <property type="project" value="TreeGrafter"/>
</dbReference>
<dbReference type="GO" id="GO:0009436">
    <property type="term" value="P:glyoxylate catabolic process"/>
    <property type="evidence" value="ECO:0007669"/>
    <property type="project" value="TreeGrafter"/>
</dbReference>
<feature type="domain" description="Malate synthase TIM barrel" evidence="14">
    <location>
        <begin position="336"/>
        <end position="569"/>
    </location>
</feature>
<dbReference type="InterPro" id="IPR048355">
    <property type="entry name" value="MS_C"/>
</dbReference>
<dbReference type="NCBIfam" id="NF002825">
    <property type="entry name" value="PRK02999.1"/>
    <property type="match status" value="1"/>
</dbReference>
<feature type="binding site" evidence="10">
    <location>
        <position position="431"/>
    </location>
    <ligand>
        <name>glyoxylate</name>
        <dbReference type="ChEBI" id="CHEBI:36655"/>
    </ligand>
</feature>
<dbReference type="InterPro" id="IPR048357">
    <property type="entry name" value="MSG_insertion"/>
</dbReference>
<feature type="domain" description="Malate synthase N-terminal" evidence="15">
    <location>
        <begin position="17"/>
        <end position="73"/>
    </location>
</feature>
<evidence type="ECO:0000313" key="19">
    <source>
        <dbReference type="Proteomes" id="UP000185746"/>
    </source>
</evidence>
<dbReference type="Proteomes" id="UP000185746">
    <property type="component" value="Chromosome"/>
</dbReference>
<dbReference type="Gene3D" id="1.20.1220.12">
    <property type="entry name" value="Malate synthase, domain III"/>
    <property type="match status" value="1"/>
</dbReference>
<evidence type="ECO:0000256" key="3">
    <source>
        <dbReference type="ARBA" id="ARBA00022490"/>
    </source>
</evidence>
<evidence type="ECO:0000259" key="15">
    <source>
        <dbReference type="Pfam" id="PF20656"/>
    </source>
</evidence>
<keyword evidence="5 10" id="KW-0808">Transferase</keyword>
<dbReference type="EC" id="2.3.3.9" evidence="10 11"/>
<reference evidence="18 19" key="1">
    <citation type="submission" date="2016-09" db="EMBL/GenBank/DDBJ databases">
        <title>Complete genome sequence of the Lysinibacillus sphaericus LMG 22257, a specie of Bacillus with ureolytic activity that can effectively biodeposit calcium carbonate.</title>
        <authorList>
            <person name="Yan W."/>
        </authorList>
    </citation>
    <scope>NUCLEOTIDE SEQUENCE [LARGE SCALE GENOMIC DNA]</scope>
    <source>
        <strain evidence="18 19">LMG 22257</strain>
    </source>
</reference>
<accession>A0A1D8JG05</accession>
<evidence type="ECO:0000256" key="1">
    <source>
        <dbReference type="ARBA" id="ARBA00001946"/>
    </source>
</evidence>
<dbReference type="GO" id="GO:0006097">
    <property type="term" value="P:glyoxylate cycle"/>
    <property type="evidence" value="ECO:0007669"/>
    <property type="project" value="UniProtKB-UniRule"/>
</dbReference>
<dbReference type="SUPFAM" id="SSF51645">
    <property type="entry name" value="Malate synthase G"/>
    <property type="match status" value="1"/>
</dbReference>
<dbReference type="UniPathway" id="UPA00703">
    <property type="reaction ID" value="UER00720"/>
</dbReference>
<comment type="pathway">
    <text evidence="10 13">Carbohydrate metabolism; glyoxylate cycle; (S)-malate from isocitrate: step 2/2.</text>
</comment>
<evidence type="ECO:0000256" key="4">
    <source>
        <dbReference type="ARBA" id="ARBA00022532"/>
    </source>
</evidence>
<evidence type="ECO:0000313" key="18">
    <source>
        <dbReference type="EMBL" id="AOV07650.1"/>
    </source>
</evidence>
<evidence type="ECO:0000256" key="6">
    <source>
        <dbReference type="ARBA" id="ARBA00022723"/>
    </source>
</evidence>
<evidence type="ECO:0000256" key="11">
    <source>
        <dbReference type="NCBIfam" id="TIGR01345"/>
    </source>
</evidence>
<dbReference type="Pfam" id="PF20658">
    <property type="entry name" value="MSG_insertion"/>
    <property type="match status" value="1"/>
</dbReference>
<feature type="binding site" evidence="10">
    <location>
        <position position="275"/>
    </location>
    <ligand>
        <name>acetyl-CoA</name>
        <dbReference type="ChEBI" id="CHEBI:57288"/>
    </ligand>
</feature>
<evidence type="ECO:0000259" key="16">
    <source>
        <dbReference type="Pfam" id="PF20658"/>
    </source>
</evidence>
<feature type="binding site" evidence="10">
    <location>
        <position position="117"/>
    </location>
    <ligand>
        <name>acetyl-CoA</name>
        <dbReference type="ChEBI" id="CHEBI:57288"/>
    </ligand>
</feature>
<evidence type="ECO:0000256" key="9">
    <source>
        <dbReference type="ARBA" id="ARBA00047918"/>
    </source>
</evidence>
<keyword evidence="6 10" id="KW-0479">Metal-binding</keyword>
<keyword evidence="8 10" id="KW-0558">Oxidation</keyword>
<sequence>MENYVQVNDLKVSEILYNFINDEALPNSGIEQADFWVRFSEIIHELTPENKQLLLARETFQKQINNWHKNNQGTIELKQYKDFLEEIGYLESKVEDFKVSTSNVDHEIAHQAGPQLVVPVNNARYALNAANARWGSLYDALYGTDVIPSDNGQETGKQYNPVRGNAVISYAKRFLDNTIPFKDTKHQQIQNYLIENGTVYAHTEDGQTTSLEDPSQFKGFRGLSTNPTALLFINNGLHLEIQINRNHPIGKTDPAGVKDVYLEAALSTIMDCEDSVAAVDAEDKVEVYRNLLGLMKGDLTSSFEKDGQTMTRSLNPDRLYRTPSEEKLELRGRSLIFIRNVGHLMTNPAVLDKHNEEVYEGLLDGVITSLLALHNLDEENTFKNSQHDSIYIVKPKMHGSKEAAFANKLFNRIEDMLGLERHTIKIGLMDEERRTSLNLKACIREVKERIAFINTGFLDRTGDEIHTSMEAGVMIRKNDMKKTTWLKAYEQSNVGVGIDCGLPGHAQIGKGMWAMPDKMAQMLEEKINHPQAGANTAWVPSPTAATLHALHYHQVNVQQVQKKITHSEDIQDAILELPLENNPNWSPEEIQEELDNNAQGILGYVVRWIDQGVGCSKVPDINDIGLMEDRATLRISSQHIVNWLYHGICTEDQVRETMKRMAVVVDEQNKEDALYRPMAPNFDDSIAFQAACELVFEGLNQPNGYTEPILHKRRLEAKDKIHSVLNK</sequence>
<dbReference type="GO" id="GO:0006099">
    <property type="term" value="P:tricarboxylic acid cycle"/>
    <property type="evidence" value="ECO:0007669"/>
    <property type="project" value="UniProtKB-KW"/>
</dbReference>
<feature type="binding site" evidence="10">
    <location>
        <position position="459"/>
    </location>
    <ligand>
        <name>Mg(2+)</name>
        <dbReference type="ChEBI" id="CHEBI:18420"/>
    </ligand>
</feature>
<name>A0A1D8JG05_9BACL</name>
<keyword evidence="3 10" id="KW-0963">Cytoplasm</keyword>
<comment type="subcellular location">
    <subcellularLocation>
        <location evidence="10 13">Cytoplasm</location>
    </subcellularLocation>
</comment>
<evidence type="ECO:0000256" key="10">
    <source>
        <dbReference type="HAMAP-Rule" id="MF_00641"/>
    </source>
</evidence>
<protein>
    <recommendedName>
        <fullName evidence="10 11">Malate synthase G</fullName>
        <ecNumber evidence="10 11">2.3.3.9</ecNumber>
    </recommendedName>
</protein>
<feature type="binding site" evidence="10">
    <location>
        <position position="339"/>
    </location>
    <ligand>
        <name>glyoxylate</name>
        <dbReference type="ChEBI" id="CHEBI:36655"/>
    </ligand>
</feature>
<dbReference type="GO" id="GO:0004474">
    <property type="term" value="F:malate synthase activity"/>
    <property type="evidence" value="ECO:0007669"/>
    <property type="project" value="UniProtKB-UniRule"/>
</dbReference>
<dbReference type="Pfam" id="PF20656">
    <property type="entry name" value="MS_N"/>
    <property type="match status" value="1"/>
</dbReference>
<keyword evidence="19" id="KW-1185">Reference proteome</keyword>
<dbReference type="PANTHER" id="PTHR42739">
    <property type="entry name" value="MALATE SYNTHASE G"/>
    <property type="match status" value="1"/>
</dbReference>
<dbReference type="GO" id="GO:0005829">
    <property type="term" value="C:cytosol"/>
    <property type="evidence" value="ECO:0007669"/>
    <property type="project" value="TreeGrafter"/>
</dbReference>
<keyword evidence="4 10" id="KW-0816">Tricarboxylic acid cycle</keyword>
<comment type="catalytic activity">
    <reaction evidence="9 10 13">
        <text>glyoxylate + acetyl-CoA + H2O = (S)-malate + CoA + H(+)</text>
        <dbReference type="Rhea" id="RHEA:18181"/>
        <dbReference type="ChEBI" id="CHEBI:15377"/>
        <dbReference type="ChEBI" id="CHEBI:15378"/>
        <dbReference type="ChEBI" id="CHEBI:15589"/>
        <dbReference type="ChEBI" id="CHEBI:36655"/>
        <dbReference type="ChEBI" id="CHEBI:57287"/>
        <dbReference type="ChEBI" id="CHEBI:57288"/>
        <dbReference type="EC" id="2.3.3.9"/>
    </reaction>
</comment>
<feature type="active site" description="Proton donor" evidence="10 12">
    <location>
        <position position="629"/>
    </location>
</feature>
<evidence type="ECO:0000259" key="17">
    <source>
        <dbReference type="Pfam" id="PF20659"/>
    </source>
</evidence>
<feature type="modified residue" description="Cysteine sulfenic acid (-SOH)" evidence="10">
    <location>
        <position position="615"/>
    </location>
</feature>
<gene>
    <name evidence="10" type="primary">glcB</name>
    <name evidence="18" type="ORF">BI350_08945</name>
</gene>
<feature type="binding site" evidence="10">
    <location>
        <position position="312"/>
    </location>
    <ligand>
        <name>acetyl-CoA</name>
        <dbReference type="ChEBI" id="CHEBI:57288"/>
    </ligand>
</feature>
<evidence type="ECO:0000259" key="14">
    <source>
        <dbReference type="Pfam" id="PF01274"/>
    </source>
</evidence>
<dbReference type="InterPro" id="IPR001465">
    <property type="entry name" value="Malate_synthase_TIM"/>
</dbReference>
<dbReference type="InterPro" id="IPR044856">
    <property type="entry name" value="Malate_synth_C_sf"/>
</dbReference>
<feature type="domain" description="Malate synthase G alpha-beta insertion" evidence="16">
    <location>
        <begin position="159"/>
        <end position="234"/>
    </location>
</feature>
<feature type="domain" description="Malate synthase C-terminal" evidence="17">
    <location>
        <begin position="589"/>
        <end position="691"/>
    </location>
</feature>
<keyword evidence="2 10" id="KW-0329">Glyoxylate bypass</keyword>
<dbReference type="InterPro" id="IPR048356">
    <property type="entry name" value="MS_N"/>
</dbReference>
<feature type="binding site" evidence="10">
    <location>
        <position position="540"/>
    </location>
    <ligand>
        <name>acetyl-CoA</name>
        <dbReference type="ChEBI" id="CHEBI:57288"/>
    </ligand>
</feature>
<dbReference type="InterPro" id="IPR046363">
    <property type="entry name" value="MS_N_TIM-barrel_dom"/>
</dbReference>
<evidence type="ECO:0000256" key="8">
    <source>
        <dbReference type="ARBA" id="ARBA00023097"/>
    </source>
</evidence>
<keyword evidence="7 10" id="KW-0460">Magnesium</keyword>
<comment type="similarity">
    <text evidence="10 13">Belongs to the malate synthase family. GlcB subfamily.</text>
</comment>
<dbReference type="AlphaFoldDB" id="A0A1D8JG05"/>
<dbReference type="RefSeq" id="WP_075527783.1">
    <property type="nucleotide sequence ID" value="NZ_CP017560.1"/>
</dbReference>
<dbReference type="HAMAP" id="MF_00641">
    <property type="entry name" value="Malate_synth_G"/>
    <property type="match status" value="1"/>
</dbReference>
<proteinExistence type="inferred from homology"/>
<dbReference type="InterPro" id="IPR011076">
    <property type="entry name" value="Malate_synth_sf"/>
</dbReference>
<evidence type="ECO:0000256" key="5">
    <source>
        <dbReference type="ARBA" id="ARBA00022679"/>
    </source>
</evidence>
<evidence type="ECO:0000256" key="2">
    <source>
        <dbReference type="ARBA" id="ARBA00022435"/>
    </source>
</evidence>
<dbReference type="PANTHER" id="PTHR42739:SF1">
    <property type="entry name" value="MALATE SYNTHASE G"/>
    <property type="match status" value="1"/>
</dbReference>
<dbReference type="InterPro" id="IPR006253">
    <property type="entry name" value="Malate_synthG"/>
</dbReference>
<dbReference type="EMBL" id="CP017560">
    <property type="protein sequence ID" value="AOV07650.1"/>
    <property type="molecule type" value="Genomic_DNA"/>
</dbReference>
<feature type="active site" description="Proton acceptor" evidence="10 12">
    <location>
        <position position="339"/>
    </location>
</feature>
<evidence type="ECO:0000256" key="13">
    <source>
        <dbReference type="RuleBase" id="RU003572"/>
    </source>
</evidence>
<dbReference type="Pfam" id="PF01274">
    <property type="entry name" value="MS_TIM-barrel"/>
    <property type="match status" value="1"/>
</dbReference>
<feature type="binding site" evidence="10">
    <location>
        <begin position="124"/>
        <end position="125"/>
    </location>
    <ligand>
        <name>acetyl-CoA</name>
        <dbReference type="ChEBI" id="CHEBI:57288"/>
    </ligand>
</feature>
<comment type="caution">
    <text evidence="10">Lacks conserved residue(s) required for the propagation of feature annotation.</text>
</comment>